<evidence type="ECO:0008006" key="3">
    <source>
        <dbReference type="Google" id="ProtNLM"/>
    </source>
</evidence>
<organism evidence="1 2">
    <name type="scientific">Dokdonia pacifica</name>
    <dbReference type="NCBI Taxonomy" id="1627892"/>
    <lineage>
        <taxon>Bacteria</taxon>
        <taxon>Pseudomonadati</taxon>
        <taxon>Bacteroidota</taxon>
        <taxon>Flavobacteriia</taxon>
        <taxon>Flavobacteriales</taxon>
        <taxon>Flavobacteriaceae</taxon>
        <taxon>Dokdonia</taxon>
    </lineage>
</organism>
<reference evidence="1 2" key="1">
    <citation type="submission" date="2017-06" db="EMBL/GenBank/DDBJ databases">
        <authorList>
            <person name="Kim H.J."/>
            <person name="Triplett B.A."/>
        </authorList>
    </citation>
    <scope>NUCLEOTIDE SEQUENCE [LARGE SCALE GENOMIC DNA]</scope>
    <source>
        <strain evidence="1 2">DSM 25597</strain>
    </source>
</reference>
<dbReference type="RefSeq" id="WP_089373770.1">
    <property type="nucleotide sequence ID" value="NZ_BMEP01000008.1"/>
</dbReference>
<accession>A0A239DIM9</accession>
<dbReference type="OrthoDB" id="1116938at2"/>
<sequence length="286" mass="32983">MYKGLFLIAFVLLFFSCKESVIDPPGSYIYVAHTRLNSNDSLYSKVYDIDFSNYDMTLLGGDLAMSSFSKRRVILPHLDSIFDFKNPNTIWSIGNHDNVSDKRFYEATLRNKYHVYQKDDVTFITLNSQDSLSSIVGKQKEFLFSVLDTIQTRSVLLMTHKLIFMNDHPVLDEKISKVCNANKGDCFHCHNANNFYTTVYPKLLEVKNRGIQVLWVGGDLGYKTSEFEYIDDQGIVFLGNGFWFKKDWNKVLLFSKAKDAALEYKFVHVDSLLQEQSEVLKTSQSK</sequence>
<dbReference type="InterPro" id="IPR029052">
    <property type="entry name" value="Metallo-depent_PP-like"/>
</dbReference>
<proteinExistence type="predicted"/>
<dbReference type="PROSITE" id="PS51257">
    <property type="entry name" value="PROKAR_LIPOPROTEIN"/>
    <property type="match status" value="1"/>
</dbReference>
<name>A0A239DIM9_9FLAO</name>
<protein>
    <recommendedName>
        <fullName evidence="3">Calcineurin-like phosphoesterase</fullName>
    </recommendedName>
</protein>
<gene>
    <name evidence="1" type="ORF">SAMN06265376_11117</name>
</gene>
<dbReference type="AlphaFoldDB" id="A0A239DIM9"/>
<dbReference type="Proteomes" id="UP000198379">
    <property type="component" value="Unassembled WGS sequence"/>
</dbReference>
<dbReference type="SUPFAM" id="SSF56300">
    <property type="entry name" value="Metallo-dependent phosphatases"/>
    <property type="match status" value="1"/>
</dbReference>
<dbReference type="EMBL" id="FZNY01000011">
    <property type="protein sequence ID" value="SNS31802.1"/>
    <property type="molecule type" value="Genomic_DNA"/>
</dbReference>
<keyword evidence="2" id="KW-1185">Reference proteome</keyword>
<evidence type="ECO:0000313" key="1">
    <source>
        <dbReference type="EMBL" id="SNS31802.1"/>
    </source>
</evidence>
<evidence type="ECO:0000313" key="2">
    <source>
        <dbReference type="Proteomes" id="UP000198379"/>
    </source>
</evidence>